<dbReference type="PANTHER" id="PTHR11012:SF30">
    <property type="entry name" value="PROTEIN KINASE-LIKE DOMAIN-CONTAINING"/>
    <property type="match status" value="1"/>
</dbReference>
<gene>
    <name evidence="2" type="ORF">PGLA1383_LOCUS232</name>
</gene>
<dbReference type="AlphaFoldDB" id="A0A813D6K5"/>
<reference evidence="2" key="1">
    <citation type="submission" date="2021-02" db="EMBL/GenBank/DDBJ databases">
        <authorList>
            <person name="Dougan E. K."/>
            <person name="Rhodes N."/>
            <person name="Thang M."/>
            <person name="Chan C."/>
        </authorList>
    </citation>
    <scope>NUCLEOTIDE SEQUENCE</scope>
</reference>
<dbReference type="InterPro" id="IPR002575">
    <property type="entry name" value="Aminoglycoside_PTrfase"/>
</dbReference>
<dbReference type="PANTHER" id="PTHR11012">
    <property type="entry name" value="PROTEIN KINASE-LIKE DOMAIN-CONTAINING"/>
    <property type="match status" value="1"/>
</dbReference>
<dbReference type="OrthoDB" id="191037at2759"/>
<evidence type="ECO:0000259" key="1">
    <source>
        <dbReference type="Pfam" id="PF01636"/>
    </source>
</evidence>
<name>A0A813D6K5_POLGL</name>
<proteinExistence type="predicted"/>
<comment type="caution">
    <text evidence="2">The sequence shown here is derived from an EMBL/GenBank/DDBJ whole genome shotgun (WGS) entry which is preliminary data.</text>
</comment>
<feature type="domain" description="Aminoglycoside phosphotransferase" evidence="1">
    <location>
        <begin position="145"/>
        <end position="328"/>
    </location>
</feature>
<evidence type="ECO:0000313" key="3">
    <source>
        <dbReference type="Proteomes" id="UP000654075"/>
    </source>
</evidence>
<dbReference type="Pfam" id="PF01636">
    <property type="entry name" value="APH"/>
    <property type="match status" value="1"/>
</dbReference>
<dbReference type="InterPro" id="IPR011009">
    <property type="entry name" value="Kinase-like_dom_sf"/>
</dbReference>
<keyword evidence="3" id="KW-1185">Reference proteome</keyword>
<organism evidence="2 3">
    <name type="scientific">Polarella glacialis</name>
    <name type="common">Dinoflagellate</name>
    <dbReference type="NCBI Taxonomy" id="89957"/>
    <lineage>
        <taxon>Eukaryota</taxon>
        <taxon>Sar</taxon>
        <taxon>Alveolata</taxon>
        <taxon>Dinophyceae</taxon>
        <taxon>Suessiales</taxon>
        <taxon>Suessiaceae</taxon>
        <taxon>Polarella</taxon>
    </lineage>
</organism>
<protein>
    <recommendedName>
        <fullName evidence="1">Aminoglycoside phosphotransferase domain-containing protein</fullName>
    </recommendedName>
</protein>
<accession>A0A813D6K5</accession>
<dbReference type="Proteomes" id="UP000654075">
    <property type="component" value="Unassembled WGS sequence"/>
</dbReference>
<dbReference type="Gene3D" id="3.90.1200.10">
    <property type="match status" value="1"/>
</dbReference>
<dbReference type="OMA" id="PSECALF"/>
<evidence type="ECO:0000313" key="2">
    <source>
        <dbReference type="EMBL" id="CAE8581202.1"/>
    </source>
</evidence>
<sequence>MAAAASGLNVPHPPLHRKVGFLAWECVYQHWLLLSWGLPVAVDALLVRIWPEHRRLPSCTDDLLDPSVYSRLVGCGPVEAVTAPHQAEQHALSTDRKSLLVSRGGQEERIFAKTPATNRLVASMLLTFDVYRNEVHRYTDIELPVLTPRVLCARQSPSQFVLVLEDLSAMPDVQMLSLWKNECSLELGKKILSAYAKLHARFLGSPPKGVWDDSQRPYMSAAAGLATWYRVTRYVCPGAASEHVVRLFTAALWHWSALRTAWSAAAPQTLVHGDAHIGNIYLQGSEVGFFDFQVVGSEHPMRDVTYFLASSYPKENLARDEAVLLSHYRESLEQELVACGSVQRAPSAEECWQQYRIQIFYAMYAFVFCGGIGGGLQDAYQTRILVERVASVMERVDAAGALRELVGAKDHAQ</sequence>
<dbReference type="EMBL" id="CAJNNV010000045">
    <property type="protein sequence ID" value="CAE8581202.1"/>
    <property type="molecule type" value="Genomic_DNA"/>
</dbReference>
<dbReference type="SUPFAM" id="SSF56112">
    <property type="entry name" value="Protein kinase-like (PK-like)"/>
    <property type="match status" value="1"/>
</dbReference>